<accession>D3EZ87</accession>
<dbReference type="EMBL" id="CP001854">
    <property type="protein sequence ID" value="ADB51852.1"/>
    <property type="molecule type" value="Genomic_DNA"/>
</dbReference>
<dbReference type="RefSeq" id="WP_012934903.1">
    <property type="nucleotide sequence ID" value="NC_013739.1"/>
</dbReference>
<dbReference type="CDD" id="cd07043">
    <property type="entry name" value="STAS_anti-anti-sigma_factors"/>
    <property type="match status" value="1"/>
</dbReference>
<evidence type="ECO:0000256" key="1">
    <source>
        <dbReference type="ARBA" id="ARBA00009013"/>
    </source>
</evidence>
<dbReference type="GO" id="GO:0043856">
    <property type="term" value="F:anti-sigma factor antagonist activity"/>
    <property type="evidence" value="ECO:0007669"/>
    <property type="project" value="InterPro"/>
</dbReference>
<dbReference type="HOGENOM" id="CLU_115403_3_4_11"/>
<comment type="similarity">
    <text evidence="1 2">Belongs to the anti-sigma-factor antagonist family.</text>
</comment>
<evidence type="ECO:0000256" key="2">
    <source>
        <dbReference type="RuleBase" id="RU003749"/>
    </source>
</evidence>
<dbReference type="PANTHER" id="PTHR33495:SF2">
    <property type="entry name" value="ANTI-SIGMA FACTOR ANTAGONIST TM_1081-RELATED"/>
    <property type="match status" value="1"/>
</dbReference>
<proteinExistence type="inferred from homology"/>
<evidence type="ECO:0000313" key="4">
    <source>
        <dbReference type="EMBL" id="ADB51852.1"/>
    </source>
</evidence>
<evidence type="ECO:0000313" key="5">
    <source>
        <dbReference type="Proteomes" id="UP000008229"/>
    </source>
</evidence>
<reference evidence="5" key="2">
    <citation type="submission" date="2010-01" db="EMBL/GenBank/DDBJ databases">
        <title>The complete genome of Conexibacter woesei DSM 14684.</title>
        <authorList>
            <consortium name="US DOE Joint Genome Institute (JGI-PGF)"/>
            <person name="Lucas S."/>
            <person name="Copeland A."/>
            <person name="Lapidus A."/>
            <person name="Glavina del Rio T."/>
            <person name="Dalin E."/>
            <person name="Tice H."/>
            <person name="Bruce D."/>
            <person name="Goodwin L."/>
            <person name="Pitluck S."/>
            <person name="Kyrpides N."/>
            <person name="Mavromatis K."/>
            <person name="Ivanova N."/>
            <person name="Mikhailova N."/>
            <person name="Chertkov O."/>
            <person name="Brettin T."/>
            <person name="Detter J.C."/>
            <person name="Han C."/>
            <person name="Larimer F."/>
            <person name="Land M."/>
            <person name="Hauser L."/>
            <person name="Markowitz V."/>
            <person name="Cheng J.-F."/>
            <person name="Hugenholtz P."/>
            <person name="Woyke T."/>
            <person name="Wu D."/>
            <person name="Pukall R."/>
            <person name="Steenblock K."/>
            <person name="Schneider S."/>
            <person name="Klenk H.-P."/>
            <person name="Eisen J.A."/>
        </authorList>
    </citation>
    <scope>NUCLEOTIDE SEQUENCE [LARGE SCALE GENOMIC DNA]</scope>
    <source>
        <strain evidence="5">DSM 14684 / CIP 108061 / JCM 11494 / NBRC 100937 / ID131577</strain>
    </source>
</reference>
<dbReference type="OrthoDB" id="3577449at2"/>
<dbReference type="Gene3D" id="3.30.750.24">
    <property type="entry name" value="STAS domain"/>
    <property type="match status" value="1"/>
</dbReference>
<dbReference type="Pfam" id="PF01740">
    <property type="entry name" value="STAS"/>
    <property type="match status" value="1"/>
</dbReference>
<dbReference type="PANTHER" id="PTHR33495">
    <property type="entry name" value="ANTI-SIGMA FACTOR ANTAGONIST TM_1081-RELATED-RELATED"/>
    <property type="match status" value="1"/>
</dbReference>
<organism evidence="4 5">
    <name type="scientific">Conexibacter woesei (strain DSM 14684 / CCUG 47730 / CIP 108061 / JCM 11494 / NBRC 100937 / ID131577)</name>
    <dbReference type="NCBI Taxonomy" id="469383"/>
    <lineage>
        <taxon>Bacteria</taxon>
        <taxon>Bacillati</taxon>
        <taxon>Actinomycetota</taxon>
        <taxon>Thermoleophilia</taxon>
        <taxon>Solirubrobacterales</taxon>
        <taxon>Conexibacteraceae</taxon>
        <taxon>Conexibacter</taxon>
    </lineage>
</organism>
<sequence>MTSLEPNPLFCVAVERRGETLVATPSGELDVATVPQLAAALREHDGFARLLIDLRPLSFMDSSGLRLLVAEHDRAQRGGYELALVRGGAEVDRLLRVTRLDERLPLGEADALGL</sequence>
<dbReference type="KEGG" id="cwo:Cwoe_3434"/>
<dbReference type="eggNOG" id="COG1366">
    <property type="taxonomic scope" value="Bacteria"/>
</dbReference>
<dbReference type="NCBIfam" id="TIGR00377">
    <property type="entry name" value="ant_ant_sig"/>
    <property type="match status" value="1"/>
</dbReference>
<dbReference type="STRING" id="469383.Cwoe_3434"/>
<gene>
    <name evidence="4" type="ordered locus">Cwoe_3434</name>
</gene>
<dbReference type="SUPFAM" id="SSF52091">
    <property type="entry name" value="SpoIIaa-like"/>
    <property type="match status" value="1"/>
</dbReference>
<feature type="domain" description="STAS" evidence="3">
    <location>
        <begin position="10"/>
        <end position="114"/>
    </location>
</feature>
<dbReference type="PROSITE" id="PS50801">
    <property type="entry name" value="STAS"/>
    <property type="match status" value="1"/>
</dbReference>
<evidence type="ECO:0000259" key="3">
    <source>
        <dbReference type="PROSITE" id="PS50801"/>
    </source>
</evidence>
<name>D3EZ87_CONWI</name>
<dbReference type="AlphaFoldDB" id="D3EZ87"/>
<reference evidence="4 5" key="1">
    <citation type="journal article" date="2010" name="Stand. Genomic Sci.">
        <title>Complete genome sequence of Conexibacter woesei type strain (ID131577).</title>
        <authorList>
            <person name="Pukall R."/>
            <person name="Lapidus A."/>
            <person name="Glavina Del Rio T."/>
            <person name="Copeland A."/>
            <person name="Tice H."/>
            <person name="Cheng J.-F."/>
            <person name="Lucas S."/>
            <person name="Chen F."/>
            <person name="Nolan M."/>
            <person name="Bruce D."/>
            <person name="Goodwin L."/>
            <person name="Pitluck S."/>
            <person name="Mavromatis K."/>
            <person name="Ivanova N."/>
            <person name="Ovchinnikova G."/>
            <person name="Pati A."/>
            <person name="Chen A."/>
            <person name="Palaniappan K."/>
            <person name="Land M."/>
            <person name="Hauser L."/>
            <person name="Chang Y.-J."/>
            <person name="Jeffries C.D."/>
            <person name="Chain P."/>
            <person name="Meincke L."/>
            <person name="Sims D."/>
            <person name="Brettin T."/>
            <person name="Detter J.C."/>
            <person name="Rohde M."/>
            <person name="Goeker M."/>
            <person name="Bristow J."/>
            <person name="Eisen J.A."/>
            <person name="Markowitz V."/>
            <person name="Kyrpides N.C."/>
            <person name="Klenk H.-P."/>
            <person name="Hugenholtz P."/>
        </authorList>
    </citation>
    <scope>NUCLEOTIDE SEQUENCE [LARGE SCALE GENOMIC DNA]</scope>
    <source>
        <strain evidence="5">DSM 14684 / CIP 108061 / JCM 11494 / NBRC 100937 / ID131577</strain>
    </source>
</reference>
<protein>
    <recommendedName>
        <fullName evidence="2">Anti-sigma factor antagonist</fullName>
    </recommendedName>
</protein>
<dbReference type="InterPro" id="IPR002645">
    <property type="entry name" value="STAS_dom"/>
</dbReference>
<dbReference type="InterPro" id="IPR036513">
    <property type="entry name" value="STAS_dom_sf"/>
</dbReference>
<dbReference type="InterPro" id="IPR003658">
    <property type="entry name" value="Anti-sigma_ant"/>
</dbReference>
<keyword evidence="5" id="KW-1185">Reference proteome</keyword>
<dbReference type="Proteomes" id="UP000008229">
    <property type="component" value="Chromosome"/>
</dbReference>